<reference evidence="2 3" key="1">
    <citation type="submission" date="2015-04" db="EMBL/GenBank/DDBJ databases">
        <title>The draft genome sequence of Fusarium langsethiae, a T-2/HT-2 mycotoxin producer.</title>
        <authorList>
            <person name="Lysoe E."/>
            <person name="Divon H.H."/>
            <person name="Terzi V."/>
            <person name="Orru L."/>
            <person name="Lamontanara A."/>
            <person name="Kolseth A.-K."/>
            <person name="Frandsen R.J."/>
            <person name="Nielsen K."/>
            <person name="Thrane U."/>
        </authorList>
    </citation>
    <scope>NUCLEOTIDE SEQUENCE [LARGE SCALE GENOMIC DNA]</scope>
    <source>
        <strain evidence="2 3">Fl201059</strain>
    </source>
</reference>
<keyword evidence="3" id="KW-1185">Reference proteome</keyword>
<organism evidence="2 3">
    <name type="scientific">Fusarium langsethiae</name>
    <dbReference type="NCBI Taxonomy" id="179993"/>
    <lineage>
        <taxon>Eukaryota</taxon>
        <taxon>Fungi</taxon>
        <taxon>Dikarya</taxon>
        <taxon>Ascomycota</taxon>
        <taxon>Pezizomycotina</taxon>
        <taxon>Sordariomycetes</taxon>
        <taxon>Hypocreomycetidae</taxon>
        <taxon>Hypocreales</taxon>
        <taxon>Nectriaceae</taxon>
        <taxon>Fusarium</taxon>
    </lineage>
</organism>
<sequence>MLKVVERGETIRSHAPAQEEKRTYLPSNPPAVISYLIRSVGTSHIQHPSAPGYYSHPLNSIGEMIGGLYREPDLPVNKSAYIITNFFLYLPIPESRLGLPTVAAASTRSLSVCSSYQLCGTTTSWMRGM</sequence>
<proteinExistence type="predicted"/>
<dbReference type="Proteomes" id="UP000037904">
    <property type="component" value="Unassembled WGS sequence"/>
</dbReference>
<gene>
    <name evidence="2" type="ORF">FLAG1_05207</name>
</gene>
<comment type="caution">
    <text evidence="2">The sequence shown here is derived from an EMBL/GenBank/DDBJ whole genome shotgun (WGS) entry which is preliminary data.</text>
</comment>
<evidence type="ECO:0000256" key="1">
    <source>
        <dbReference type="SAM" id="MobiDB-lite"/>
    </source>
</evidence>
<evidence type="ECO:0000313" key="3">
    <source>
        <dbReference type="Proteomes" id="UP000037904"/>
    </source>
</evidence>
<accession>A0A0N0DF08</accession>
<protein>
    <submittedName>
        <fullName evidence="2">Uncharacterized protein</fullName>
    </submittedName>
</protein>
<name>A0A0N0DF08_FUSLA</name>
<feature type="region of interest" description="Disordered" evidence="1">
    <location>
        <begin position="1"/>
        <end position="25"/>
    </location>
</feature>
<dbReference type="AlphaFoldDB" id="A0A0N0DF08"/>
<dbReference type="EMBL" id="JXCE01000081">
    <property type="protein sequence ID" value="KPA41917.1"/>
    <property type="molecule type" value="Genomic_DNA"/>
</dbReference>
<evidence type="ECO:0000313" key="2">
    <source>
        <dbReference type="EMBL" id="KPA41917.1"/>
    </source>
</evidence>
<feature type="compositionally biased region" description="Basic and acidic residues" evidence="1">
    <location>
        <begin position="1"/>
        <end position="23"/>
    </location>
</feature>